<dbReference type="InterPro" id="IPR018022">
    <property type="entry name" value="IPT"/>
</dbReference>
<feature type="region of interest" description="Interaction with substrate tRNA" evidence="10">
    <location>
        <begin position="159"/>
        <end position="163"/>
    </location>
</feature>
<keyword evidence="6 10" id="KW-0547">Nucleotide-binding</keyword>
<dbReference type="HOGENOM" id="CLU_032616_0_1_10"/>
<evidence type="ECO:0000256" key="8">
    <source>
        <dbReference type="ARBA" id="ARBA00022842"/>
    </source>
</evidence>
<dbReference type="PANTHER" id="PTHR11088">
    <property type="entry name" value="TRNA DIMETHYLALLYLTRANSFERASE"/>
    <property type="match status" value="1"/>
</dbReference>
<dbReference type="NCBIfam" id="TIGR00174">
    <property type="entry name" value="miaA"/>
    <property type="match status" value="1"/>
</dbReference>
<keyword evidence="7 10" id="KW-0067">ATP-binding</keyword>
<keyword evidence="8 10" id="KW-0460">Magnesium</keyword>
<protein>
    <recommendedName>
        <fullName evidence="10">tRNA dimethylallyltransferase</fullName>
        <ecNumber evidence="10">2.5.1.75</ecNumber>
    </recommendedName>
    <alternativeName>
        <fullName evidence="10">Dimethylallyl diphosphate:tRNA dimethylallyltransferase</fullName>
        <shortName evidence="10">DMAPP:tRNA dimethylallyltransferase</shortName>
        <shortName evidence="10">DMATase</shortName>
    </alternativeName>
    <alternativeName>
        <fullName evidence="10">Isopentenyl-diphosphate:tRNA isopentenyltransferase</fullName>
        <shortName evidence="10">IPP transferase</shortName>
        <shortName evidence="10">IPPT</shortName>
        <shortName evidence="10">IPTase</shortName>
    </alternativeName>
</protein>
<gene>
    <name evidence="10" type="primary">miaA</name>
    <name evidence="12" type="ordered locus">Lbys_3446</name>
</gene>
<evidence type="ECO:0000256" key="9">
    <source>
        <dbReference type="ARBA" id="ARBA00049563"/>
    </source>
</evidence>
<feature type="site" description="Interaction with substrate tRNA" evidence="10">
    <location>
        <position position="123"/>
    </location>
</feature>
<comment type="caution">
    <text evidence="10">Lacks conserved residue(s) required for the propagation of feature annotation.</text>
</comment>
<feature type="binding site" evidence="10">
    <location>
        <begin position="12"/>
        <end position="17"/>
    </location>
    <ligand>
        <name>substrate</name>
    </ligand>
</feature>
<name>E4RYG4_LEAB4</name>
<evidence type="ECO:0000259" key="11">
    <source>
        <dbReference type="PROSITE" id="PS50052"/>
    </source>
</evidence>
<comment type="subunit">
    <text evidence="10">Monomer.</text>
</comment>
<sequence length="302" mass="34772">MKANLVVLVGPTAVGKTALSVRLAKKWKAEIFSADSRQLYKEMSIGTAKPTPEEIEGVKHHFIDSHPITQNFTAGDFERQLDQKLEEYFQKNSIGLLSGGTGLFVKAALYGLDDMPDAPQELRDELMSRLRTEGLEVLQKELQVLDPEGSKKIEIQNPQRVVRALEVCISTGKPFSSFRTGADKVLPYHTIKIGIERDREELYSRINQRVDLMVQQGLLDEVKKLMPFRNSYALQTVGYKEIFDYLDGITTWEKSIELLKRNTRRYAKRQLTWFKNQDQFTWFHADDEEGINEYIEKSLLHN</sequence>
<dbReference type="RefSeq" id="WP_013410118.1">
    <property type="nucleotide sequence ID" value="NC_014655.1"/>
</dbReference>
<comment type="function">
    <text evidence="2 10">Catalyzes the transfer of a dimethylallyl group onto the adenine at position 37 in tRNAs that read codons beginning with uridine, leading to the formation of N6-(dimethylallyl)adenosine (i(6)A).</text>
</comment>
<feature type="binding site" evidence="10">
    <location>
        <begin position="10"/>
        <end position="17"/>
    </location>
    <ligand>
        <name>ATP</name>
        <dbReference type="ChEBI" id="CHEBI:30616"/>
    </ligand>
</feature>
<keyword evidence="4 10" id="KW-0808">Transferase</keyword>
<evidence type="ECO:0000256" key="4">
    <source>
        <dbReference type="ARBA" id="ARBA00022679"/>
    </source>
</evidence>
<evidence type="ECO:0000256" key="1">
    <source>
        <dbReference type="ARBA" id="ARBA00001946"/>
    </source>
</evidence>
<dbReference type="InterPro" id="IPR008144">
    <property type="entry name" value="Guanylate_kin-like_dom"/>
</dbReference>
<evidence type="ECO:0000313" key="13">
    <source>
        <dbReference type="Proteomes" id="UP000007435"/>
    </source>
</evidence>
<dbReference type="GO" id="GO:0005524">
    <property type="term" value="F:ATP binding"/>
    <property type="evidence" value="ECO:0007669"/>
    <property type="project" value="UniProtKB-UniRule"/>
</dbReference>
<dbReference type="GO" id="GO:0052381">
    <property type="term" value="F:tRNA dimethylallyltransferase activity"/>
    <property type="evidence" value="ECO:0007669"/>
    <property type="project" value="UniProtKB-UniRule"/>
</dbReference>
<comment type="catalytic activity">
    <reaction evidence="9 10">
        <text>adenosine(37) in tRNA + dimethylallyl diphosphate = N(6)-dimethylallyladenosine(37) in tRNA + diphosphate</text>
        <dbReference type="Rhea" id="RHEA:26482"/>
        <dbReference type="Rhea" id="RHEA-COMP:10162"/>
        <dbReference type="Rhea" id="RHEA-COMP:10375"/>
        <dbReference type="ChEBI" id="CHEBI:33019"/>
        <dbReference type="ChEBI" id="CHEBI:57623"/>
        <dbReference type="ChEBI" id="CHEBI:74411"/>
        <dbReference type="ChEBI" id="CHEBI:74415"/>
        <dbReference type="EC" id="2.5.1.75"/>
    </reaction>
</comment>
<dbReference type="PANTHER" id="PTHR11088:SF60">
    <property type="entry name" value="TRNA DIMETHYLALLYLTRANSFERASE"/>
    <property type="match status" value="1"/>
</dbReference>
<feature type="region of interest" description="Interaction with substrate tRNA" evidence="10">
    <location>
        <begin position="35"/>
        <end position="38"/>
    </location>
</feature>
<dbReference type="GO" id="GO:0006400">
    <property type="term" value="P:tRNA modification"/>
    <property type="evidence" value="ECO:0007669"/>
    <property type="project" value="TreeGrafter"/>
</dbReference>
<dbReference type="KEGG" id="lby:Lbys_3446"/>
<comment type="cofactor">
    <cofactor evidence="1 10">
        <name>Mg(2+)</name>
        <dbReference type="ChEBI" id="CHEBI:18420"/>
    </cofactor>
</comment>
<keyword evidence="5 10" id="KW-0819">tRNA processing</keyword>
<dbReference type="PROSITE" id="PS50052">
    <property type="entry name" value="GUANYLATE_KINASE_2"/>
    <property type="match status" value="1"/>
</dbReference>
<accession>E4RYG4</accession>
<dbReference type="Proteomes" id="UP000007435">
    <property type="component" value="Chromosome"/>
</dbReference>
<feature type="site" description="Interaction with substrate tRNA" evidence="10">
    <location>
        <position position="101"/>
    </location>
</feature>
<comment type="similarity">
    <text evidence="3 10">Belongs to the IPP transferase family.</text>
</comment>
<proteinExistence type="inferred from homology"/>
<evidence type="ECO:0000256" key="5">
    <source>
        <dbReference type="ARBA" id="ARBA00022694"/>
    </source>
</evidence>
<dbReference type="Pfam" id="PF01715">
    <property type="entry name" value="IPPT"/>
    <property type="match status" value="1"/>
</dbReference>
<evidence type="ECO:0000256" key="10">
    <source>
        <dbReference type="HAMAP-Rule" id="MF_00185"/>
    </source>
</evidence>
<dbReference type="AlphaFoldDB" id="E4RYG4"/>
<evidence type="ECO:0000256" key="7">
    <source>
        <dbReference type="ARBA" id="ARBA00022840"/>
    </source>
</evidence>
<dbReference type="Gene3D" id="1.10.20.140">
    <property type="match status" value="1"/>
</dbReference>
<dbReference type="SUPFAM" id="SSF52540">
    <property type="entry name" value="P-loop containing nucleoside triphosphate hydrolases"/>
    <property type="match status" value="2"/>
</dbReference>
<evidence type="ECO:0000313" key="12">
    <source>
        <dbReference type="EMBL" id="ADQ19094.1"/>
    </source>
</evidence>
<reference evidence="12 13" key="2">
    <citation type="journal article" date="2011" name="Stand. Genomic Sci.">
        <title>Complete genome sequence of Leadbetterella byssophila type strain (4M15).</title>
        <authorList>
            <person name="Abt B."/>
            <person name="Teshima H."/>
            <person name="Lucas S."/>
            <person name="Lapidus A."/>
            <person name="Del Rio T.G."/>
            <person name="Nolan M."/>
            <person name="Tice H."/>
            <person name="Cheng J.F."/>
            <person name="Pitluck S."/>
            <person name="Liolios K."/>
            <person name="Pagani I."/>
            <person name="Ivanova N."/>
            <person name="Mavromatis K."/>
            <person name="Pati A."/>
            <person name="Tapia R."/>
            <person name="Han C."/>
            <person name="Goodwin L."/>
            <person name="Chen A."/>
            <person name="Palaniappan K."/>
            <person name="Land M."/>
            <person name="Hauser L."/>
            <person name="Chang Y.J."/>
            <person name="Jeffries C.D."/>
            <person name="Rohde M."/>
            <person name="Goker M."/>
            <person name="Tindall B.J."/>
            <person name="Detter J.C."/>
            <person name="Woyke T."/>
            <person name="Bristow J."/>
            <person name="Eisen J.A."/>
            <person name="Markowitz V."/>
            <person name="Hugenholtz P."/>
            <person name="Klenk H.P."/>
            <person name="Kyrpides N.C."/>
        </authorList>
    </citation>
    <scope>NUCLEOTIDE SEQUENCE [LARGE SCALE GENOMIC DNA]</scope>
    <source>
        <strain evidence="13">DSM 17132 / JCM 16389 / KACC 11308 / NBRC 106382 / 4M15</strain>
    </source>
</reference>
<keyword evidence="13" id="KW-1185">Reference proteome</keyword>
<dbReference type="InterPro" id="IPR027417">
    <property type="entry name" value="P-loop_NTPase"/>
</dbReference>
<dbReference type="EC" id="2.5.1.75" evidence="10"/>
<reference key="1">
    <citation type="submission" date="2010-11" db="EMBL/GenBank/DDBJ databases">
        <title>The complete genome of Leadbetterella byssophila DSM 17132.</title>
        <authorList>
            <consortium name="US DOE Joint Genome Institute (JGI-PGF)"/>
            <person name="Lucas S."/>
            <person name="Copeland A."/>
            <person name="Lapidus A."/>
            <person name="Glavina del Rio T."/>
            <person name="Dalin E."/>
            <person name="Tice H."/>
            <person name="Bruce D."/>
            <person name="Goodwin L."/>
            <person name="Pitluck S."/>
            <person name="Kyrpides N."/>
            <person name="Mavromatis K."/>
            <person name="Ivanova N."/>
            <person name="Teshima H."/>
            <person name="Brettin T."/>
            <person name="Detter J.C."/>
            <person name="Han C."/>
            <person name="Tapia R."/>
            <person name="Land M."/>
            <person name="Hauser L."/>
            <person name="Markowitz V."/>
            <person name="Cheng J.-F."/>
            <person name="Hugenholtz P."/>
            <person name="Woyke T."/>
            <person name="Wu D."/>
            <person name="Tindall B."/>
            <person name="Pomrenke H.G."/>
            <person name="Brambilla E."/>
            <person name="Klenk H.-P."/>
            <person name="Eisen J.A."/>
        </authorList>
    </citation>
    <scope>NUCLEOTIDE SEQUENCE [LARGE SCALE GENOMIC DNA]</scope>
    <source>
        <strain>DSM 17132</strain>
    </source>
</reference>
<dbReference type="STRING" id="649349.Lbys_3446"/>
<evidence type="ECO:0000256" key="3">
    <source>
        <dbReference type="ARBA" id="ARBA00005842"/>
    </source>
</evidence>
<dbReference type="HAMAP" id="MF_00185">
    <property type="entry name" value="IPP_trans"/>
    <property type="match status" value="1"/>
</dbReference>
<organism evidence="12 13">
    <name type="scientific">Leadbetterella byssophila (strain DSM 17132 / JCM 16389 / KACC 11308 / NBRC 106382 / 4M15)</name>
    <dbReference type="NCBI Taxonomy" id="649349"/>
    <lineage>
        <taxon>Bacteria</taxon>
        <taxon>Pseudomonadati</taxon>
        <taxon>Bacteroidota</taxon>
        <taxon>Cytophagia</taxon>
        <taxon>Cytophagales</taxon>
        <taxon>Leadbetterellaceae</taxon>
        <taxon>Leadbetterella</taxon>
    </lineage>
</organism>
<feature type="domain" description="Guanylate kinase-like" evidence="11">
    <location>
        <begin position="3"/>
        <end position="211"/>
    </location>
</feature>
<dbReference type="eggNOG" id="COG0324">
    <property type="taxonomic scope" value="Bacteria"/>
</dbReference>
<dbReference type="InterPro" id="IPR039657">
    <property type="entry name" value="Dimethylallyltransferase"/>
</dbReference>
<dbReference type="Gene3D" id="3.40.50.300">
    <property type="entry name" value="P-loop containing nucleotide triphosphate hydrolases"/>
    <property type="match status" value="1"/>
</dbReference>
<evidence type="ECO:0000256" key="6">
    <source>
        <dbReference type="ARBA" id="ARBA00022741"/>
    </source>
</evidence>
<dbReference type="EMBL" id="CP002305">
    <property type="protein sequence ID" value="ADQ19094.1"/>
    <property type="molecule type" value="Genomic_DNA"/>
</dbReference>
<evidence type="ECO:0000256" key="2">
    <source>
        <dbReference type="ARBA" id="ARBA00003213"/>
    </source>
</evidence>